<organism evidence="2 3">
    <name type="scientific">Methylorubrum salsuginis</name>
    <dbReference type="NCBI Taxonomy" id="414703"/>
    <lineage>
        <taxon>Bacteria</taxon>
        <taxon>Pseudomonadati</taxon>
        <taxon>Pseudomonadota</taxon>
        <taxon>Alphaproteobacteria</taxon>
        <taxon>Hyphomicrobiales</taxon>
        <taxon>Methylobacteriaceae</taxon>
        <taxon>Methylorubrum</taxon>
    </lineage>
</organism>
<proteinExistence type="predicted"/>
<dbReference type="STRING" id="414703.SAMN04488125_11161"/>
<dbReference type="EMBL" id="FOSV01000011">
    <property type="protein sequence ID" value="SFL24070.1"/>
    <property type="molecule type" value="Genomic_DNA"/>
</dbReference>
<dbReference type="GO" id="GO:0016491">
    <property type="term" value="F:oxidoreductase activity"/>
    <property type="evidence" value="ECO:0007669"/>
    <property type="project" value="UniProtKB-KW"/>
</dbReference>
<dbReference type="OrthoDB" id="109589at2"/>
<sequence length="309" mass="33025">MAQRDGTSADIPSQAGRVALVTGASSGIGYETALALAGAGARVVLAVRDPAKGMRAAEAIARIHAQADLVVRELETARLASVRALAETLRADGTIIDLLILNAGIAAVPRREDSEDGFERQLATNHLGHFALTGLLLSLLRLSPDTRIVAVASLAHRSGRIRFDDPHWREGYGPQKAYRQTKLALLMFALELERRLRRAGRPERALAAHPGLALTDVFRRGDRAGPVQRAVGRALFSLVGQSAARGALPILFAATAPEARGGGYYGPDGLWEARGAPKPARIFPHALDEADAARLWTMSEAMTGIRFTL</sequence>
<dbReference type="Pfam" id="PF00106">
    <property type="entry name" value="adh_short"/>
    <property type="match status" value="1"/>
</dbReference>
<dbReference type="PANTHER" id="PTHR43157:SF31">
    <property type="entry name" value="PHOSPHATIDYLINOSITOL-GLYCAN BIOSYNTHESIS CLASS F PROTEIN"/>
    <property type="match status" value="1"/>
</dbReference>
<protein>
    <submittedName>
        <fullName evidence="2">NAD(P)-dependent dehydrogenase, short-chain alcohol dehydrogenase family</fullName>
    </submittedName>
</protein>
<dbReference type="PANTHER" id="PTHR43157">
    <property type="entry name" value="PHOSPHATIDYLINOSITOL-GLYCAN BIOSYNTHESIS CLASS F PROTEIN-RELATED"/>
    <property type="match status" value="1"/>
</dbReference>
<dbReference type="SUPFAM" id="SSF51735">
    <property type="entry name" value="NAD(P)-binding Rossmann-fold domains"/>
    <property type="match status" value="1"/>
</dbReference>
<dbReference type="AlphaFoldDB" id="A0A1I4G3L8"/>
<dbReference type="InterPro" id="IPR036291">
    <property type="entry name" value="NAD(P)-bd_dom_sf"/>
</dbReference>
<reference evidence="3" key="1">
    <citation type="submission" date="2016-10" db="EMBL/GenBank/DDBJ databases">
        <authorList>
            <person name="Varghese N."/>
            <person name="Submissions S."/>
        </authorList>
    </citation>
    <scope>NUCLEOTIDE SEQUENCE [LARGE SCALE GENOMIC DNA]</scope>
    <source>
        <strain evidence="3">CGMCC 1.6474</strain>
    </source>
</reference>
<dbReference type="Gene3D" id="3.40.50.720">
    <property type="entry name" value="NAD(P)-binding Rossmann-like Domain"/>
    <property type="match status" value="1"/>
</dbReference>
<dbReference type="InterPro" id="IPR002347">
    <property type="entry name" value="SDR_fam"/>
</dbReference>
<accession>A0A1I4G3L8</accession>
<dbReference type="Proteomes" id="UP000198804">
    <property type="component" value="Unassembled WGS sequence"/>
</dbReference>
<gene>
    <name evidence="2" type="ORF">SAMN04488125_11161</name>
</gene>
<evidence type="ECO:0000313" key="2">
    <source>
        <dbReference type="EMBL" id="SFL24070.1"/>
    </source>
</evidence>
<dbReference type="NCBIfam" id="NF004846">
    <property type="entry name" value="PRK06197.1"/>
    <property type="match status" value="1"/>
</dbReference>
<evidence type="ECO:0000313" key="3">
    <source>
        <dbReference type="Proteomes" id="UP000198804"/>
    </source>
</evidence>
<dbReference type="NCBIfam" id="NF004513">
    <property type="entry name" value="PRK05854.1"/>
    <property type="match status" value="1"/>
</dbReference>
<dbReference type="RefSeq" id="WP_091947334.1">
    <property type="nucleotide sequence ID" value="NZ_FOSV01000011.1"/>
</dbReference>
<evidence type="ECO:0000256" key="1">
    <source>
        <dbReference type="ARBA" id="ARBA00023002"/>
    </source>
</evidence>
<keyword evidence="1" id="KW-0560">Oxidoreductase</keyword>
<dbReference type="PRINTS" id="PR00081">
    <property type="entry name" value="GDHRDH"/>
</dbReference>
<keyword evidence="3" id="KW-1185">Reference proteome</keyword>
<name>A0A1I4G3L8_9HYPH</name>